<feature type="active site" description="Proton acceptor" evidence="4">
    <location>
        <position position="81"/>
    </location>
</feature>
<dbReference type="NCBIfam" id="TIGR00172">
    <property type="entry name" value="maf"/>
    <property type="match status" value="1"/>
</dbReference>
<dbReference type="GO" id="GO:0009117">
    <property type="term" value="P:nucleotide metabolic process"/>
    <property type="evidence" value="ECO:0007669"/>
    <property type="project" value="UniProtKB-KW"/>
</dbReference>
<dbReference type="PANTHER" id="PTHR43213:SF5">
    <property type="entry name" value="BIFUNCTIONAL DTTP_UTP PYROPHOSPHATASE_METHYLTRANSFERASE PROTEIN-RELATED"/>
    <property type="match status" value="1"/>
</dbReference>
<evidence type="ECO:0000256" key="3">
    <source>
        <dbReference type="ARBA" id="ARBA00023080"/>
    </source>
</evidence>
<evidence type="ECO:0000256" key="1">
    <source>
        <dbReference type="ARBA" id="ARBA00001968"/>
    </source>
</evidence>
<dbReference type="CDD" id="cd00555">
    <property type="entry name" value="Maf"/>
    <property type="match status" value="1"/>
</dbReference>
<dbReference type="Pfam" id="PF02545">
    <property type="entry name" value="Maf"/>
    <property type="match status" value="1"/>
</dbReference>
<proteinExistence type="inferred from homology"/>
<gene>
    <name evidence="5" type="ORF">SAMN04487997_3056</name>
</gene>
<feature type="site" description="Important for substrate specificity" evidence="4">
    <location>
        <position position="164"/>
    </location>
</feature>
<evidence type="ECO:0000256" key="4">
    <source>
        <dbReference type="HAMAP-Rule" id="MF_00528"/>
    </source>
</evidence>
<keyword evidence="2 4" id="KW-0378">Hydrolase</keyword>
<accession>A0A1H6YAX8</accession>
<dbReference type="InterPro" id="IPR029001">
    <property type="entry name" value="ITPase-like_fam"/>
</dbReference>
<organism evidence="5 6">
    <name type="scientific">Frateuria terrea</name>
    <dbReference type="NCBI Taxonomy" id="529704"/>
    <lineage>
        <taxon>Bacteria</taxon>
        <taxon>Pseudomonadati</taxon>
        <taxon>Pseudomonadota</taxon>
        <taxon>Gammaproteobacteria</taxon>
        <taxon>Lysobacterales</taxon>
        <taxon>Rhodanobacteraceae</taxon>
        <taxon>Frateuria</taxon>
    </lineage>
</organism>
<keyword evidence="4" id="KW-0963">Cytoplasm</keyword>
<evidence type="ECO:0000313" key="5">
    <source>
        <dbReference type="EMBL" id="SEJ33925.1"/>
    </source>
</evidence>
<dbReference type="AlphaFoldDB" id="A0A1H6YAX8"/>
<dbReference type="InterPro" id="IPR003697">
    <property type="entry name" value="Maf-like"/>
</dbReference>
<dbReference type="GO" id="GO:0036221">
    <property type="term" value="F:UTP diphosphatase activity"/>
    <property type="evidence" value="ECO:0007669"/>
    <property type="project" value="RHEA"/>
</dbReference>
<evidence type="ECO:0000313" key="6">
    <source>
        <dbReference type="Proteomes" id="UP000199420"/>
    </source>
</evidence>
<comment type="similarity">
    <text evidence="4">Belongs to the Maf family. YhdE subfamily.</text>
</comment>
<dbReference type="SUPFAM" id="SSF52972">
    <property type="entry name" value="ITPase-like"/>
    <property type="match status" value="1"/>
</dbReference>
<dbReference type="PIRSF" id="PIRSF006305">
    <property type="entry name" value="Maf"/>
    <property type="match status" value="1"/>
</dbReference>
<dbReference type="HAMAP" id="MF_00528">
    <property type="entry name" value="Maf"/>
    <property type="match status" value="1"/>
</dbReference>
<keyword evidence="6" id="KW-1185">Reference proteome</keyword>
<dbReference type="Proteomes" id="UP000199420">
    <property type="component" value="Unassembled WGS sequence"/>
</dbReference>
<dbReference type="GO" id="GO:0036218">
    <property type="term" value="F:dTTP diphosphatase activity"/>
    <property type="evidence" value="ECO:0007669"/>
    <property type="project" value="RHEA"/>
</dbReference>
<comment type="catalytic activity">
    <reaction evidence="4">
        <text>UTP + H2O = UMP + diphosphate + H(+)</text>
        <dbReference type="Rhea" id="RHEA:29395"/>
        <dbReference type="ChEBI" id="CHEBI:15377"/>
        <dbReference type="ChEBI" id="CHEBI:15378"/>
        <dbReference type="ChEBI" id="CHEBI:33019"/>
        <dbReference type="ChEBI" id="CHEBI:46398"/>
        <dbReference type="ChEBI" id="CHEBI:57865"/>
        <dbReference type="EC" id="3.6.1.9"/>
    </reaction>
</comment>
<keyword evidence="3 4" id="KW-0546">Nucleotide metabolism</keyword>
<comment type="subcellular location">
    <subcellularLocation>
        <location evidence="4">Cytoplasm</location>
    </subcellularLocation>
</comment>
<protein>
    <recommendedName>
        <fullName evidence="4">dTTP/UTP pyrophosphatase</fullName>
        <shortName evidence="4">dTTPase/UTPase</shortName>
        <ecNumber evidence="4">3.6.1.9</ecNumber>
    </recommendedName>
    <alternativeName>
        <fullName evidence="4">Nucleoside triphosphate pyrophosphatase</fullName>
    </alternativeName>
    <alternativeName>
        <fullName evidence="4">Nucleotide pyrophosphatase</fullName>
        <shortName evidence="4">Nucleotide PPase</shortName>
    </alternativeName>
</protein>
<feature type="site" description="Important for substrate specificity" evidence="4">
    <location>
        <position position="82"/>
    </location>
</feature>
<comment type="function">
    <text evidence="4">Nucleoside triphosphate pyrophosphatase that hydrolyzes dTTP and UTP. May have a dual role in cell division arrest and in preventing the incorporation of modified nucleotides into cellular nucleic acids.</text>
</comment>
<dbReference type="EC" id="3.6.1.9" evidence="4"/>
<comment type="caution">
    <text evidence="4">Lacks conserved residue(s) required for the propagation of feature annotation.</text>
</comment>
<dbReference type="EMBL" id="FNYC01000006">
    <property type="protein sequence ID" value="SEJ33925.1"/>
    <property type="molecule type" value="Genomic_DNA"/>
</dbReference>
<dbReference type="Gene3D" id="3.90.950.10">
    <property type="match status" value="1"/>
</dbReference>
<dbReference type="GO" id="GO:0005737">
    <property type="term" value="C:cytoplasm"/>
    <property type="evidence" value="ECO:0007669"/>
    <property type="project" value="UniProtKB-SubCell"/>
</dbReference>
<comment type="catalytic activity">
    <reaction evidence="4">
        <text>dTTP + H2O = dTMP + diphosphate + H(+)</text>
        <dbReference type="Rhea" id="RHEA:28534"/>
        <dbReference type="ChEBI" id="CHEBI:15377"/>
        <dbReference type="ChEBI" id="CHEBI:15378"/>
        <dbReference type="ChEBI" id="CHEBI:33019"/>
        <dbReference type="ChEBI" id="CHEBI:37568"/>
        <dbReference type="ChEBI" id="CHEBI:63528"/>
        <dbReference type="EC" id="3.6.1.9"/>
    </reaction>
</comment>
<reference evidence="5 6" key="1">
    <citation type="submission" date="2016-10" db="EMBL/GenBank/DDBJ databases">
        <authorList>
            <person name="de Groot N.N."/>
        </authorList>
    </citation>
    <scope>NUCLEOTIDE SEQUENCE [LARGE SCALE GENOMIC DNA]</scope>
    <source>
        <strain evidence="5 6">DSM 26515</strain>
    </source>
</reference>
<evidence type="ECO:0000256" key="2">
    <source>
        <dbReference type="ARBA" id="ARBA00022801"/>
    </source>
</evidence>
<sequence>MLAPLPSPRNAMLYLASQSPRRRELLQQLGIAFRTLDLEVPEQRAAGESPEEYVSRVARDKARAGFALLADASPAVVLGSDTEVVLEGEVFGKPADADQAAAMLRRLSGRSHAVVSAVWGVDALHARCELCVSQVRFAPLDEAVIAAYVATGEPFGKAGAYAIQGRGATLVEHLEGSYSGVMGLPLFETARLLRSFGILAG</sequence>
<feature type="site" description="Important for substrate specificity" evidence="4">
    <location>
        <position position="21"/>
    </location>
</feature>
<dbReference type="STRING" id="529704.SAMN02927913_2385"/>
<dbReference type="PANTHER" id="PTHR43213">
    <property type="entry name" value="BIFUNCTIONAL DTTP/UTP PYROPHOSPHATASE/METHYLTRANSFERASE PROTEIN-RELATED"/>
    <property type="match status" value="1"/>
</dbReference>
<name>A0A1H6YAX8_9GAMM</name>
<comment type="cofactor">
    <cofactor evidence="1 4">
        <name>a divalent metal cation</name>
        <dbReference type="ChEBI" id="CHEBI:60240"/>
    </cofactor>
</comment>